<dbReference type="PRINTS" id="PR00368">
    <property type="entry name" value="FADPNR"/>
</dbReference>
<dbReference type="InterPro" id="IPR036291">
    <property type="entry name" value="NAD(P)-bd_dom_sf"/>
</dbReference>
<evidence type="ECO:0000313" key="7">
    <source>
        <dbReference type="EMBL" id="KAF2153990.1"/>
    </source>
</evidence>
<dbReference type="GO" id="GO:0050660">
    <property type="term" value="F:flavin adenine dinucleotide binding"/>
    <property type="evidence" value="ECO:0007669"/>
    <property type="project" value="InterPro"/>
</dbReference>
<proteinExistence type="inferred from homology"/>
<dbReference type="InterPro" id="IPR036188">
    <property type="entry name" value="FAD/NAD-bd_sf"/>
</dbReference>
<dbReference type="EMBL" id="ML996084">
    <property type="protein sequence ID" value="KAF2153990.1"/>
    <property type="molecule type" value="Genomic_DNA"/>
</dbReference>
<sequence>MNTWNPILLAFQLWQYILARALAPEPPPPGKKLHRPRIAIIGAGLTGVAAASHCVGHGFEVTVFEAGPREQLGGIWSRVNSTSGLQIHSVMYRFFPTVFWNKGYPNRKEIVDQVKKVWETYDLESRTKFNFKVNKIKSDGHGRWYVNDKTNGRFDGVIAAIGSCGDAKMPHLPGQEKFKGEIYHSSELDGKHVKGKDVLIIGGGASAIEAMEFVAKNDVNKVKILARSEKWIIPRNAIVDMLLALNVFGMETVFSWIPERLLKLFFYRDLEDIAPPSGSGGLYTETPMVNSNILGMIRSGTAEWLRGDIVKVEEEGIRFNRRAQGVPKNGPGHESVQKGQVIIMATGYGRPSLEFLPDDCFEEPYMPPNWYLQTFPPAHMTICANNCTYVNGIGSVGNFHIGIYTRVLLMFLIDPLTRPSEFWMKKWIDMTRFIKSKSPTGAFDFFTYSELIWWFLFCVTINPFRWKWAIWVFTGIGLGLPLAVVDREDHLRNGIGKNDKDTTVY</sequence>
<evidence type="ECO:0000256" key="3">
    <source>
        <dbReference type="ARBA" id="ARBA00022827"/>
    </source>
</evidence>
<dbReference type="PRINTS" id="PR00469">
    <property type="entry name" value="PNDRDTASEII"/>
</dbReference>
<protein>
    <submittedName>
        <fullName evidence="7">FAD/NAD(P)-binding domain-containing protein</fullName>
    </submittedName>
</protein>
<feature type="signal peptide" evidence="6">
    <location>
        <begin position="1"/>
        <end position="19"/>
    </location>
</feature>
<feature type="transmembrane region" description="Helical" evidence="5">
    <location>
        <begin position="438"/>
        <end position="456"/>
    </location>
</feature>
<keyword evidence="5" id="KW-0812">Transmembrane</keyword>
<feature type="chain" id="PRO_5040273179" evidence="6">
    <location>
        <begin position="20"/>
        <end position="505"/>
    </location>
</feature>
<evidence type="ECO:0000313" key="8">
    <source>
        <dbReference type="Proteomes" id="UP000799439"/>
    </source>
</evidence>
<dbReference type="InterPro" id="IPR050346">
    <property type="entry name" value="FMO-like"/>
</dbReference>
<gene>
    <name evidence="7" type="ORF">K461DRAFT_267072</name>
</gene>
<dbReference type="GO" id="GO:0004499">
    <property type="term" value="F:N,N-dimethylaniline monooxygenase activity"/>
    <property type="evidence" value="ECO:0007669"/>
    <property type="project" value="InterPro"/>
</dbReference>
<dbReference type="Pfam" id="PF00743">
    <property type="entry name" value="FMO-like"/>
    <property type="match status" value="1"/>
</dbReference>
<evidence type="ECO:0000256" key="4">
    <source>
        <dbReference type="ARBA" id="ARBA00023002"/>
    </source>
</evidence>
<keyword evidence="5" id="KW-0472">Membrane</keyword>
<keyword evidence="8" id="KW-1185">Reference proteome</keyword>
<keyword evidence="2" id="KW-0285">Flavoprotein</keyword>
<comment type="similarity">
    <text evidence="1">Belongs to the FMO family.</text>
</comment>
<dbReference type="AlphaFoldDB" id="A0A9P4MGT7"/>
<dbReference type="SUPFAM" id="SSF51735">
    <property type="entry name" value="NAD(P)-binding Rossmann-fold domains"/>
    <property type="match status" value="1"/>
</dbReference>
<dbReference type="InterPro" id="IPR020946">
    <property type="entry name" value="Flavin_mOase-like"/>
</dbReference>
<organism evidence="7 8">
    <name type="scientific">Myriangium duriaei CBS 260.36</name>
    <dbReference type="NCBI Taxonomy" id="1168546"/>
    <lineage>
        <taxon>Eukaryota</taxon>
        <taxon>Fungi</taxon>
        <taxon>Dikarya</taxon>
        <taxon>Ascomycota</taxon>
        <taxon>Pezizomycotina</taxon>
        <taxon>Dothideomycetes</taxon>
        <taxon>Dothideomycetidae</taxon>
        <taxon>Myriangiales</taxon>
        <taxon>Myriangiaceae</taxon>
        <taxon>Myriangium</taxon>
    </lineage>
</organism>
<evidence type="ECO:0000256" key="1">
    <source>
        <dbReference type="ARBA" id="ARBA00009183"/>
    </source>
</evidence>
<accession>A0A9P4MGT7</accession>
<dbReference type="Gene3D" id="3.50.50.60">
    <property type="entry name" value="FAD/NAD(P)-binding domain"/>
    <property type="match status" value="1"/>
</dbReference>
<keyword evidence="6" id="KW-0732">Signal</keyword>
<dbReference type="Proteomes" id="UP000799439">
    <property type="component" value="Unassembled WGS sequence"/>
</dbReference>
<keyword evidence="5" id="KW-1133">Transmembrane helix</keyword>
<name>A0A9P4MGT7_9PEZI</name>
<evidence type="ECO:0000256" key="2">
    <source>
        <dbReference type="ARBA" id="ARBA00022630"/>
    </source>
</evidence>
<feature type="transmembrane region" description="Helical" evidence="5">
    <location>
        <begin position="468"/>
        <end position="485"/>
    </location>
</feature>
<dbReference type="SUPFAM" id="SSF51905">
    <property type="entry name" value="FAD/NAD(P)-binding domain"/>
    <property type="match status" value="1"/>
</dbReference>
<keyword evidence="3" id="KW-0274">FAD</keyword>
<dbReference type="OrthoDB" id="66881at2759"/>
<evidence type="ECO:0000256" key="6">
    <source>
        <dbReference type="SAM" id="SignalP"/>
    </source>
</evidence>
<comment type="caution">
    <text evidence="7">The sequence shown here is derived from an EMBL/GenBank/DDBJ whole genome shotgun (WGS) entry which is preliminary data.</text>
</comment>
<reference evidence="7" key="1">
    <citation type="journal article" date="2020" name="Stud. Mycol.">
        <title>101 Dothideomycetes genomes: a test case for predicting lifestyles and emergence of pathogens.</title>
        <authorList>
            <person name="Haridas S."/>
            <person name="Albert R."/>
            <person name="Binder M."/>
            <person name="Bloem J."/>
            <person name="Labutti K."/>
            <person name="Salamov A."/>
            <person name="Andreopoulos B."/>
            <person name="Baker S."/>
            <person name="Barry K."/>
            <person name="Bills G."/>
            <person name="Bluhm B."/>
            <person name="Cannon C."/>
            <person name="Castanera R."/>
            <person name="Culley D."/>
            <person name="Daum C."/>
            <person name="Ezra D."/>
            <person name="Gonzalez J."/>
            <person name="Henrissat B."/>
            <person name="Kuo A."/>
            <person name="Liang C."/>
            <person name="Lipzen A."/>
            <person name="Lutzoni F."/>
            <person name="Magnuson J."/>
            <person name="Mondo S."/>
            <person name="Nolan M."/>
            <person name="Ohm R."/>
            <person name="Pangilinan J."/>
            <person name="Park H.-J."/>
            <person name="Ramirez L."/>
            <person name="Alfaro M."/>
            <person name="Sun H."/>
            <person name="Tritt A."/>
            <person name="Yoshinaga Y."/>
            <person name="Zwiers L.-H."/>
            <person name="Turgeon B."/>
            <person name="Goodwin S."/>
            <person name="Spatafora J."/>
            <person name="Crous P."/>
            <person name="Grigoriev I."/>
        </authorList>
    </citation>
    <scope>NUCLEOTIDE SEQUENCE</scope>
    <source>
        <strain evidence="7">CBS 260.36</strain>
    </source>
</reference>
<evidence type="ECO:0000256" key="5">
    <source>
        <dbReference type="SAM" id="Phobius"/>
    </source>
</evidence>
<dbReference type="PANTHER" id="PTHR23023">
    <property type="entry name" value="DIMETHYLANILINE MONOOXYGENASE"/>
    <property type="match status" value="1"/>
</dbReference>
<dbReference type="GO" id="GO:0050661">
    <property type="term" value="F:NADP binding"/>
    <property type="evidence" value="ECO:0007669"/>
    <property type="project" value="InterPro"/>
</dbReference>
<keyword evidence="4" id="KW-0560">Oxidoreductase</keyword>